<dbReference type="AlphaFoldDB" id="A0A418SHB1"/>
<dbReference type="InterPro" id="IPR029056">
    <property type="entry name" value="Ribokinase-like"/>
</dbReference>
<dbReference type="InterPro" id="IPR004399">
    <property type="entry name" value="HMP/HMP-P_kinase_dom"/>
</dbReference>
<sequence>MSPAVLFIGGMDSSGGAGLMRDCATAQALGATARSAVTAVTAQSDRAVSALHPVPEDIVAAQIAAAADTGADPVAAIKVGMLGSAGITRAVARTLARHLPDVPLVLDPVLCASSGRALIDAEGIAAMLPLLVPRATLLTPNLPELRALCAPLGLPGETGEAEICAALLDLGCGAVLVKGGHAPQGPTSEDRLYQRGYDLHRLSSARYPVALRGTGCQLASAVAVHLAGGRALPAAVAKAKEMLDQRFRAAATRGDGDPCAPQVAVPSRAATASSPAG</sequence>
<proteinExistence type="predicted"/>
<dbReference type="RefSeq" id="WP_119838972.1">
    <property type="nucleotide sequence ID" value="NZ_CP060436.1"/>
</dbReference>
<dbReference type="EC" id="2.7.1.49" evidence="2"/>
<dbReference type="InterPro" id="IPR013749">
    <property type="entry name" value="PM/HMP-P_kinase-1"/>
</dbReference>
<name>A0A418SHB1_9RHOB</name>
<dbReference type="GO" id="GO:0008902">
    <property type="term" value="F:hydroxymethylpyrimidine kinase activity"/>
    <property type="evidence" value="ECO:0007669"/>
    <property type="project" value="UniProtKB-EC"/>
</dbReference>
<accession>A0A418SHB1</accession>
<evidence type="ECO:0000313" key="4">
    <source>
        <dbReference type="EMBL" id="QPM90438.1"/>
    </source>
</evidence>
<dbReference type="GO" id="GO:0009229">
    <property type="term" value="P:thiamine diphosphate biosynthetic process"/>
    <property type="evidence" value="ECO:0007669"/>
    <property type="project" value="UniProtKB-UniPathway"/>
</dbReference>
<evidence type="ECO:0000256" key="1">
    <source>
        <dbReference type="ARBA" id="ARBA00004948"/>
    </source>
</evidence>
<keyword evidence="5" id="KW-1185">Reference proteome</keyword>
<dbReference type="Pfam" id="PF08543">
    <property type="entry name" value="Phos_pyr_kin"/>
    <property type="match status" value="1"/>
</dbReference>
<reference evidence="4 5" key="1">
    <citation type="submission" date="2020-08" db="EMBL/GenBank/DDBJ databases">
        <title>Genome sequence of Rhodobacteraceae bacterium Lw-13e.</title>
        <authorList>
            <person name="Poehlein A."/>
            <person name="Wolter L."/>
            <person name="Daniel R."/>
            <person name="Brinkhoff T."/>
        </authorList>
    </citation>
    <scope>NUCLEOTIDE SEQUENCE [LARGE SCALE GENOMIC DNA]</scope>
    <source>
        <strain evidence="4 5">Lw-13e</strain>
    </source>
</reference>
<dbReference type="Gene3D" id="3.40.1190.20">
    <property type="match status" value="1"/>
</dbReference>
<keyword evidence="4" id="KW-0418">Kinase</keyword>
<evidence type="ECO:0000313" key="5">
    <source>
        <dbReference type="Proteomes" id="UP000283786"/>
    </source>
</evidence>
<evidence type="ECO:0000259" key="3">
    <source>
        <dbReference type="Pfam" id="PF08543"/>
    </source>
</evidence>
<dbReference type="SUPFAM" id="SSF53613">
    <property type="entry name" value="Ribokinase-like"/>
    <property type="match status" value="1"/>
</dbReference>
<comment type="pathway">
    <text evidence="1">Cofactor biosynthesis; thiamine diphosphate biosynthesis.</text>
</comment>
<keyword evidence="4" id="KW-0808">Transferase</keyword>
<dbReference type="OrthoDB" id="9810880at2"/>
<protein>
    <recommendedName>
        <fullName evidence="2">hydroxymethylpyrimidine kinase</fullName>
        <ecNumber evidence="2">2.7.1.49</ecNumber>
    </recommendedName>
</protein>
<dbReference type="PANTHER" id="PTHR20858">
    <property type="entry name" value="PHOSPHOMETHYLPYRIMIDINE KINASE"/>
    <property type="match status" value="1"/>
</dbReference>
<gene>
    <name evidence="4" type="primary">thiD</name>
    <name evidence="4" type="ORF">PSAL_016760</name>
</gene>
<organism evidence="4 5">
    <name type="scientific">Pseudooceanicola algae</name>
    <dbReference type="NCBI Taxonomy" id="1537215"/>
    <lineage>
        <taxon>Bacteria</taxon>
        <taxon>Pseudomonadati</taxon>
        <taxon>Pseudomonadota</taxon>
        <taxon>Alphaproteobacteria</taxon>
        <taxon>Rhodobacterales</taxon>
        <taxon>Paracoccaceae</taxon>
        <taxon>Pseudooceanicola</taxon>
    </lineage>
</organism>
<dbReference type="Proteomes" id="UP000283786">
    <property type="component" value="Chromosome"/>
</dbReference>
<feature type="domain" description="Pyridoxamine kinase/Phosphomethylpyrimidine kinase" evidence="3">
    <location>
        <begin position="12"/>
        <end position="256"/>
    </location>
</feature>
<dbReference type="EMBL" id="CP060436">
    <property type="protein sequence ID" value="QPM90438.1"/>
    <property type="molecule type" value="Genomic_DNA"/>
</dbReference>
<evidence type="ECO:0000256" key="2">
    <source>
        <dbReference type="ARBA" id="ARBA00012135"/>
    </source>
</evidence>
<dbReference type="GO" id="GO:0009228">
    <property type="term" value="P:thiamine biosynthetic process"/>
    <property type="evidence" value="ECO:0007669"/>
    <property type="project" value="InterPro"/>
</dbReference>
<dbReference type="KEGG" id="palw:PSAL_016760"/>
<dbReference type="GO" id="GO:0008972">
    <property type="term" value="F:phosphomethylpyrimidine kinase activity"/>
    <property type="evidence" value="ECO:0007669"/>
    <property type="project" value="InterPro"/>
</dbReference>
<dbReference type="GO" id="GO:0005829">
    <property type="term" value="C:cytosol"/>
    <property type="evidence" value="ECO:0007669"/>
    <property type="project" value="TreeGrafter"/>
</dbReference>
<dbReference type="UniPathway" id="UPA00060">
    <property type="reaction ID" value="UER00138"/>
</dbReference>
<dbReference type="PANTHER" id="PTHR20858:SF17">
    <property type="entry name" value="HYDROXYMETHYLPYRIMIDINE_PHOSPHOMETHYLPYRIMIDINE KINASE THI20-RELATED"/>
    <property type="match status" value="1"/>
</dbReference>
<dbReference type="CDD" id="cd01169">
    <property type="entry name" value="HMPP_kinase"/>
    <property type="match status" value="1"/>
</dbReference>